<dbReference type="EMBL" id="JAKNSF020000180">
    <property type="protein sequence ID" value="KAK7708752.1"/>
    <property type="molecule type" value="Genomic_DNA"/>
</dbReference>
<proteinExistence type="predicted"/>
<accession>A0ABR1NNK2</accession>
<organism evidence="2 3">
    <name type="scientific">Diaporthe eres</name>
    <name type="common">Phomopsis oblonga</name>
    <dbReference type="NCBI Taxonomy" id="83184"/>
    <lineage>
        <taxon>Eukaryota</taxon>
        <taxon>Fungi</taxon>
        <taxon>Dikarya</taxon>
        <taxon>Ascomycota</taxon>
        <taxon>Pezizomycotina</taxon>
        <taxon>Sordariomycetes</taxon>
        <taxon>Sordariomycetidae</taxon>
        <taxon>Diaporthales</taxon>
        <taxon>Diaporthaceae</taxon>
        <taxon>Diaporthe</taxon>
        <taxon>Diaporthe eres species complex</taxon>
    </lineage>
</organism>
<comment type="caution">
    <text evidence="2">The sequence shown here is derived from an EMBL/GenBank/DDBJ whole genome shotgun (WGS) entry which is preliminary data.</text>
</comment>
<protein>
    <recommendedName>
        <fullName evidence="4">DH domain-containing protein</fullName>
    </recommendedName>
</protein>
<feature type="region of interest" description="Disordered" evidence="1">
    <location>
        <begin position="324"/>
        <end position="351"/>
    </location>
</feature>
<evidence type="ECO:0000313" key="3">
    <source>
        <dbReference type="Proteomes" id="UP001430848"/>
    </source>
</evidence>
<feature type="compositionally biased region" description="Low complexity" evidence="1">
    <location>
        <begin position="277"/>
        <end position="289"/>
    </location>
</feature>
<evidence type="ECO:0008006" key="4">
    <source>
        <dbReference type="Google" id="ProtNLM"/>
    </source>
</evidence>
<sequence length="351" mass="39230">MSSTEEERSQSGSEEVRSDDLRTRVLCYELLLVDYQTPLFHNELLDAIKLHKEAIQRPDPTPAERERAADQLVVLDNLDKRLHKHWRELQESMSSRTVLLAYIADYQRYLGQRLILDYTGKRGGESHGWASELVKTIDDVGISGVGRIDEDFALYQLTFVRPLKEMMLNQDHVERRLRIAATGSTHPAGEIYRLVDQCDWPNLAAAVLNDRALAVTLFGSKQFNKNIWSPQFGRYVVQKIDDTRDKYFAELSTSTKYTLSKRARDLSAKKAARASHHSSSTPPSPASVRSAEDSTAVATAKSVYSKFVSGLGLGRTGSSLRSIVHRGTSTTSPGASLDSTTQLIEEKEKAG</sequence>
<dbReference type="Proteomes" id="UP001430848">
    <property type="component" value="Unassembled WGS sequence"/>
</dbReference>
<reference evidence="2 3" key="1">
    <citation type="submission" date="2024-02" db="EMBL/GenBank/DDBJ databases">
        <title>De novo assembly and annotation of 12 fungi associated with fruit tree decline syndrome in Ontario, Canada.</title>
        <authorList>
            <person name="Sulman M."/>
            <person name="Ellouze W."/>
            <person name="Ilyukhin E."/>
        </authorList>
    </citation>
    <scope>NUCLEOTIDE SEQUENCE [LARGE SCALE GENOMIC DNA]</scope>
    <source>
        <strain evidence="2 3">M169</strain>
    </source>
</reference>
<evidence type="ECO:0000313" key="2">
    <source>
        <dbReference type="EMBL" id="KAK7708752.1"/>
    </source>
</evidence>
<keyword evidence="3" id="KW-1185">Reference proteome</keyword>
<evidence type="ECO:0000256" key="1">
    <source>
        <dbReference type="SAM" id="MobiDB-lite"/>
    </source>
</evidence>
<feature type="region of interest" description="Disordered" evidence="1">
    <location>
        <begin position="268"/>
        <end position="292"/>
    </location>
</feature>
<feature type="compositionally biased region" description="Polar residues" evidence="1">
    <location>
        <begin position="327"/>
        <end position="343"/>
    </location>
</feature>
<name>A0ABR1NNK2_DIAER</name>
<gene>
    <name evidence="2" type="ORF">SLS63_013434</name>
</gene>